<sequence>MIRINIDKPEALMEKASEVEDRVEQTVTLLMIELEEILMNTAPIKTGELRISHTWSVEGSTGELTNTVPYLQWVLFGRGWVFPVEKKALYWPELPHPVAYARPAPPNDYFSAAVAYIDAKGIVEDSFIEWLIS</sequence>
<reference evidence="1 2" key="1">
    <citation type="journal article" date="1998" name="Mol. Microbiol.">
        <title>Molecular analysis of Methanobacterium phage psiM2.</title>
        <authorList>
            <person name="Pfister P."/>
            <person name="Wasserfallen A."/>
            <person name="Stettler R."/>
            <person name="Leisinger T."/>
        </authorList>
    </citation>
    <scope>NUCLEOTIDE SEQUENCE</scope>
</reference>
<dbReference type="Proteomes" id="UP000001155">
    <property type="component" value="Segment"/>
</dbReference>
<organism evidence="1 2">
    <name type="scientific">Methanobacterium phage psiM2</name>
    <name type="common">PsiM2</name>
    <dbReference type="NCBI Taxonomy" id="77048"/>
    <lineage>
        <taxon>Viruses</taxon>
        <taxon>Duplodnaviria</taxon>
        <taxon>Heunggongvirae</taxon>
        <taxon>Uroviricota</taxon>
        <taxon>Caudoviricetes</taxon>
        <taxon>Methanobavirales</taxon>
        <taxon>Leisingerviridae</taxon>
        <taxon>Psimunavirus</taxon>
        <taxon>Psimunavirus limi</taxon>
        <taxon>Psimunavirus psiM2</taxon>
    </lineage>
</organism>
<dbReference type="GeneID" id="1261715"/>
<proteinExistence type="predicted"/>
<dbReference type="KEGG" id="vg:1261715"/>
<dbReference type="RefSeq" id="NP_046971.1">
    <property type="nucleotide sequence ID" value="NC_001902.1"/>
</dbReference>
<evidence type="ECO:0000313" key="2">
    <source>
        <dbReference type="Proteomes" id="UP000001155"/>
    </source>
</evidence>
<evidence type="ECO:0000313" key="1">
    <source>
        <dbReference type="EMBL" id="AAC27055.1"/>
    </source>
</evidence>
<dbReference type="EMBL" id="AF065411">
    <property type="protein sequence ID" value="AAC27055.1"/>
    <property type="molecule type" value="Genomic_DNA"/>
</dbReference>
<name>O80206_METM2</name>
<accession>O80206</accession>
<dbReference type="PIR" id="T12732">
    <property type="entry name" value="T12732"/>
</dbReference>
<protein>
    <submittedName>
        <fullName evidence="1">Uncharacterized protein</fullName>
    </submittedName>
</protein>
<keyword evidence="2" id="KW-1185">Reference proteome</keyword>